<dbReference type="Proteomes" id="UP000284579">
    <property type="component" value="Unassembled WGS sequence"/>
</dbReference>
<protein>
    <submittedName>
        <fullName evidence="1">Uncharacterized protein</fullName>
    </submittedName>
</protein>
<proteinExistence type="predicted"/>
<dbReference type="AlphaFoldDB" id="A0A3R6D4M9"/>
<comment type="caution">
    <text evidence="1">The sequence shown here is derived from an EMBL/GenBank/DDBJ whole genome shotgun (WGS) entry which is preliminary data.</text>
</comment>
<reference evidence="1 2" key="1">
    <citation type="submission" date="2018-08" db="EMBL/GenBank/DDBJ databases">
        <title>A genome reference for cultivated species of the human gut microbiota.</title>
        <authorList>
            <person name="Zou Y."/>
            <person name="Xue W."/>
            <person name="Luo G."/>
        </authorList>
    </citation>
    <scope>NUCLEOTIDE SEQUENCE [LARGE SCALE GENOMIC DNA]</scope>
    <source>
        <strain evidence="1 2">AM23-3</strain>
    </source>
</reference>
<evidence type="ECO:0000313" key="2">
    <source>
        <dbReference type="Proteomes" id="UP000284579"/>
    </source>
</evidence>
<organism evidence="1 2">
    <name type="scientific">Coprococcus comes</name>
    <dbReference type="NCBI Taxonomy" id="410072"/>
    <lineage>
        <taxon>Bacteria</taxon>
        <taxon>Bacillati</taxon>
        <taxon>Bacillota</taxon>
        <taxon>Clostridia</taxon>
        <taxon>Lachnospirales</taxon>
        <taxon>Lachnospiraceae</taxon>
        <taxon>Coprococcus</taxon>
    </lineage>
</organism>
<dbReference type="EMBL" id="QRHO01000100">
    <property type="protein sequence ID" value="RHF76862.1"/>
    <property type="molecule type" value="Genomic_DNA"/>
</dbReference>
<accession>A0A3R6D4M9</accession>
<sequence>MFRRGTKLSNKMSKMRAYGFFQPIGQTAIPGLNFAFSGIQTNEAFVLVIEVPVAAQGFFKCKQYGTIVLEVTRRYEMQNKIKLVMDDEKIIRDGIYDLDSIHSIIDDLLIKRKGLRKDGNFYIDDNPSDSAGVGMACIFILAGKKWFRENVKELFWYRDISHYKLDHRYNVENAKEIVIDTWEEERKANGLSIDR</sequence>
<gene>
    <name evidence="1" type="ORF">DW656_18125</name>
</gene>
<evidence type="ECO:0000313" key="1">
    <source>
        <dbReference type="EMBL" id="RHF76862.1"/>
    </source>
</evidence>
<name>A0A3R6D4M9_9FIRM</name>